<gene>
    <name evidence="2" type="ORF">CEJ86_22465</name>
</gene>
<dbReference type="EMBL" id="NJGD01000011">
    <property type="protein sequence ID" value="PJR13162.1"/>
    <property type="molecule type" value="Genomic_DNA"/>
</dbReference>
<comment type="caution">
    <text evidence="2">The sequence shown here is derived from an EMBL/GenBank/DDBJ whole genome shotgun (WGS) entry which is preliminary data.</text>
</comment>
<accession>A0A2J0YY04</accession>
<feature type="region of interest" description="Disordered" evidence="1">
    <location>
        <begin position="1"/>
        <end position="38"/>
    </location>
</feature>
<feature type="compositionally biased region" description="Low complexity" evidence="1">
    <location>
        <begin position="20"/>
        <end position="31"/>
    </location>
</feature>
<evidence type="ECO:0000313" key="2">
    <source>
        <dbReference type="EMBL" id="PJR13162.1"/>
    </source>
</evidence>
<proteinExistence type="predicted"/>
<dbReference type="AlphaFoldDB" id="A0A2J0YY04"/>
<evidence type="ECO:0000256" key="1">
    <source>
        <dbReference type="SAM" id="MobiDB-lite"/>
    </source>
</evidence>
<dbReference type="Proteomes" id="UP000231987">
    <property type="component" value="Unassembled WGS sequence"/>
</dbReference>
<organism evidence="2 3">
    <name type="scientific">Rhizobium meliloti</name>
    <name type="common">Ensifer meliloti</name>
    <name type="synonym">Sinorhizobium meliloti</name>
    <dbReference type="NCBI Taxonomy" id="382"/>
    <lineage>
        <taxon>Bacteria</taxon>
        <taxon>Pseudomonadati</taxon>
        <taxon>Pseudomonadota</taxon>
        <taxon>Alphaproteobacteria</taxon>
        <taxon>Hyphomicrobiales</taxon>
        <taxon>Rhizobiaceae</taxon>
        <taxon>Sinorhizobium/Ensifer group</taxon>
        <taxon>Sinorhizobium</taxon>
    </lineage>
</organism>
<evidence type="ECO:0000313" key="3">
    <source>
        <dbReference type="Proteomes" id="UP000231987"/>
    </source>
</evidence>
<sequence length="62" mass="7054">MREREFYPQVMTPPQRAKDANAAVRAGAGARSPQHPRERYTVACSSTMLIPARRMRPSFHGR</sequence>
<protein>
    <submittedName>
        <fullName evidence="2">Uncharacterized protein</fullName>
    </submittedName>
</protein>
<name>A0A2J0YY04_RHIML</name>
<reference evidence="2 3" key="1">
    <citation type="submission" date="2017-06" db="EMBL/GenBank/DDBJ databases">
        <title>Ensifer strains isolated from leguminous trees and herbs display diverse denitrification phenotypes with some acting as strong N2O sinks.</title>
        <authorList>
            <person name="Woliy K."/>
            <person name="Mania D."/>
            <person name="Bakken L.R."/>
            <person name="Frostegard A."/>
        </authorList>
    </citation>
    <scope>NUCLEOTIDE SEQUENCE [LARGE SCALE GENOMIC DNA]</scope>
    <source>
        <strain evidence="2 3">AC50a</strain>
    </source>
</reference>